<dbReference type="Proteomes" id="UP000192042">
    <property type="component" value="Chromosome I"/>
</dbReference>
<dbReference type="InterPro" id="IPR002035">
    <property type="entry name" value="VWF_A"/>
</dbReference>
<accession>A0A1W1I7U4</accession>
<evidence type="ECO:0000313" key="4">
    <source>
        <dbReference type="Proteomes" id="UP000192042"/>
    </source>
</evidence>
<dbReference type="Gene3D" id="3.40.50.410">
    <property type="entry name" value="von Willebrand factor, type A domain"/>
    <property type="match status" value="1"/>
</dbReference>
<evidence type="ECO:0000256" key="1">
    <source>
        <dbReference type="SAM" id="Phobius"/>
    </source>
</evidence>
<dbReference type="InterPro" id="IPR050768">
    <property type="entry name" value="UPF0353/GerABKA_families"/>
</dbReference>
<gene>
    <name evidence="3" type="ORF">NSJP_2897</name>
</gene>
<evidence type="ECO:0000313" key="3">
    <source>
        <dbReference type="EMBL" id="SLM49064.1"/>
    </source>
</evidence>
<dbReference type="OrthoDB" id="6206554at2"/>
<dbReference type="SMART" id="SM00327">
    <property type="entry name" value="VWA"/>
    <property type="match status" value="1"/>
</dbReference>
<keyword evidence="1" id="KW-0812">Transmembrane</keyword>
<dbReference type="EMBL" id="LT828648">
    <property type="protein sequence ID" value="SLM49064.1"/>
    <property type="molecule type" value="Genomic_DNA"/>
</dbReference>
<dbReference type="RefSeq" id="WP_080887360.1">
    <property type="nucleotide sequence ID" value="NZ_LT828648.1"/>
</dbReference>
<dbReference type="SUPFAM" id="SSF53300">
    <property type="entry name" value="vWA-like"/>
    <property type="match status" value="1"/>
</dbReference>
<reference evidence="3 4" key="1">
    <citation type="submission" date="2017-03" db="EMBL/GenBank/DDBJ databases">
        <authorList>
            <person name="Afonso C.L."/>
            <person name="Miller P.J."/>
            <person name="Scott M.A."/>
            <person name="Spackman E."/>
            <person name="Goraichik I."/>
            <person name="Dimitrov K.M."/>
            <person name="Suarez D.L."/>
            <person name="Swayne D.E."/>
        </authorList>
    </citation>
    <scope>NUCLEOTIDE SEQUENCE [LARGE SCALE GENOMIC DNA]</scope>
    <source>
        <strain evidence="3">Genome sequencing of Nitrospira japonica strain NJ11</strain>
    </source>
</reference>
<dbReference type="InterPro" id="IPR033881">
    <property type="entry name" value="vWA_BatA_type"/>
</dbReference>
<keyword evidence="1" id="KW-1133">Transmembrane helix</keyword>
<proteinExistence type="predicted"/>
<dbReference type="KEGG" id="nja:NSJP_2897"/>
<name>A0A1W1I7U4_9BACT</name>
<dbReference type="PANTHER" id="PTHR22550">
    <property type="entry name" value="SPORE GERMINATION PROTEIN"/>
    <property type="match status" value="1"/>
</dbReference>
<dbReference type="AlphaFoldDB" id="A0A1W1I7U4"/>
<dbReference type="Pfam" id="PF00092">
    <property type="entry name" value="VWA"/>
    <property type="match status" value="1"/>
</dbReference>
<feature type="transmembrane region" description="Helical" evidence="1">
    <location>
        <begin position="298"/>
        <end position="323"/>
    </location>
</feature>
<evidence type="ECO:0000259" key="2">
    <source>
        <dbReference type="PROSITE" id="PS50234"/>
    </source>
</evidence>
<dbReference type="PROSITE" id="PS50234">
    <property type="entry name" value="VWFA"/>
    <property type="match status" value="1"/>
</dbReference>
<dbReference type="PANTHER" id="PTHR22550:SF18">
    <property type="entry name" value="VWFA DOMAIN-CONTAINING PROTEIN"/>
    <property type="match status" value="1"/>
</dbReference>
<feature type="domain" description="VWFA" evidence="2">
    <location>
        <begin position="95"/>
        <end position="279"/>
    </location>
</feature>
<dbReference type="STRING" id="1325564.NSJP_2897"/>
<keyword evidence="4" id="KW-1185">Reference proteome</keyword>
<dbReference type="InterPro" id="IPR036465">
    <property type="entry name" value="vWFA_dom_sf"/>
</dbReference>
<protein>
    <submittedName>
        <fullName evidence="3">von Willebrand factor A</fullName>
    </submittedName>
</protein>
<dbReference type="CDD" id="cd01467">
    <property type="entry name" value="vWA_BatA_type"/>
    <property type="match status" value="1"/>
</dbReference>
<sequence>MLIFDVPWVFALLPIPLLVWWLLPPYREASRAVRVPFFEEAAHAAGLTPARGAVVLRTNWAQKLIAPVSWGLLLLAAAGPQWVEPPIERVEAARDLMLAIDLSQSMEAKDFTDREGRRVDRLTAVKTVVDDFIDRRKGDRIGLIVFGSAAFPQAPLTLDHATVRLLLDELRIGMAGPQTSIGDAIGVAIKMTERSKMKERVLILLTDGNDTASKLPPEQAAKIAKQQGVTIHTIGIGNPKAEGEQRVDLHALEQLAQTTGGRSFRGEQRQGLEGIYKTLDEITPEKVKRSLYRPKRALYFYPLCVAALLLVAYHLAMLAWTAIGEKSQIRSTNIEIRNKGNMETGA</sequence>
<feature type="transmembrane region" description="Helical" evidence="1">
    <location>
        <begin position="6"/>
        <end position="23"/>
    </location>
</feature>
<organism evidence="3 4">
    <name type="scientific">Nitrospira japonica</name>
    <dbReference type="NCBI Taxonomy" id="1325564"/>
    <lineage>
        <taxon>Bacteria</taxon>
        <taxon>Pseudomonadati</taxon>
        <taxon>Nitrospirota</taxon>
        <taxon>Nitrospiria</taxon>
        <taxon>Nitrospirales</taxon>
        <taxon>Nitrospiraceae</taxon>
        <taxon>Nitrospira</taxon>
    </lineage>
</organism>
<keyword evidence="1" id="KW-0472">Membrane</keyword>